<dbReference type="STRING" id="697329.Rumal_1258"/>
<organism evidence="6 7">
    <name type="scientific">Ruminococcus albus (strain ATCC 27210 / DSM 20455 / JCM 14654 / NCDO 2250 / 7)</name>
    <dbReference type="NCBI Taxonomy" id="697329"/>
    <lineage>
        <taxon>Bacteria</taxon>
        <taxon>Bacillati</taxon>
        <taxon>Bacillota</taxon>
        <taxon>Clostridia</taxon>
        <taxon>Eubacteriales</taxon>
        <taxon>Oscillospiraceae</taxon>
        <taxon>Ruminococcus</taxon>
    </lineage>
</organism>
<dbReference type="HOGENOM" id="CLU_000445_88_3_9"/>
<reference evidence="6 7" key="1">
    <citation type="journal article" date="2011" name="J. Bacteriol.">
        <title>Complete genome of the cellulolytic ruminal bacterium Ruminococcus albus 7.</title>
        <authorList>
            <person name="Suen G."/>
            <person name="Stevenson D.M."/>
            <person name="Bruce D.C."/>
            <person name="Chertkov O."/>
            <person name="Copeland A."/>
            <person name="Cheng J.F."/>
            <person name="Detter C."/>
            <person name="Detter J.C."/>
            <person name="Goodwin L.A."/>
            <person name="Han C.S."/>
            <person name="Hauser L.J."/>
            <person name="Ivanova N.N."/>
            <person name="Kyrpides N.C."/>
            <person name="Land M.L."/>
            <person name="Lapidus A."/>
            <person name="Lucas S."/>
            <person name="Ovchinnikova G."/>
            <person name="Pitluck S."/>
            <person name="Tapia R."/>
            <person name="Woyke T."/>
            <person name="Boyum J."/>
            <person name="Mead D."/>
            <person name="Weimer P.J."/>
        </authorList>
    </citation>
    <scope>NUCLEOTIDE SEQUENCE [LARGE SCALE GENOMIC DNA]</scope>
    <source>
        <strain evidence="7">ATCC 27210 / DSM 20455 / JCM 14654 / NCDO 2250 / 7</strain>
    </source>
</reference>
<dbReference type="PANTHER" id="PTHR43280:SF2">
    <property type="entry name" value="HTH-TYPE TRANSCRIPTIONAL REGULATOR EXSA"/>
    <property type="match status" value="1"/>
</dbReference>
<sequence length="261" mass="30039">MLSFPRLRRGKDNRRVFLVLILHQINWCVNGIIRFYFISGSAEYLVEGSVYPLKKGSMLIMRAGEAHCIRILRADRYERYAINFPLSAFESIDPEGMLTSIYTARELGENNHFHMSGYEDIFEQMCDSSLDSYSRQVKIKVGILRILDALNDASNKKHHPPAENSFEAQMLRYINENLFDKLTVDSLAEHFFLSRSQFGRVFKKATGASPWDYITAKRLITAKEMIEKGYTAKKAAEDCGFSDYSSFYRAFVKRFGNSPKG</sequence>
<dbReference type="eggNOG" id="COG2207">
    <property type="taxonomic scope" value="Bacteria"/>
</dbReference>
<evidence type="ECO:0000256" key="3">
    <source>
        <dbReference type="ARBA" id="ARBA00023163"/>
    </source>
</evidence>
<dbReference type="PROSITE" id="PS01124">
    <property type="entry name" value="HTH_ARAC_FAMILY_2"/>
    <property type="match status" value="1"/>
</dbReference>
<dbReference type="EMBL" id="CP002403">
    <property type="protein sequence ID" value="ADU21774.1"/>
    <property type="molecule type" value="Genomic_DNA"/>
</dbReference>
<protein>
    <submittedName>
        <fullName evidence="6">Transcriptional regulator, AraC family</fullName>
    </submittedName>
</protein>
<keyword evidence="3" id="KW-0804">Transcription</keyword>
<accession>E6UDY7</accession>
<keyword evidence="4" id="KW-1133">Transmembrane helix</keyword>
<dbReference type="AlphaFoldDB" id="E6UDY7"/>
<proteinExistence type="predicted"/>
<dbReference type="Proteomes" id="UP000006919">
    <property type="component" value="Chromosome"/>
</dbReference>
<dbReference type="Gene3D" id="1.10.10.60">
    <property type="entry name" value="Homeodomain-like"/>
    <property type="match status" value="2"/>
</dbReference>
<evidence type="ECO:0000256" key="4">
    <source>
        <dbReference type="SAM" id="Phobius"/>
    </source>
</evidence>
<dbReference type="InterPro" id="IPR037923">
    <property type="entry name" value="HTH-like"/>
</dbReference>
<dbReference type="SUPFAM" id="SSF51215">
    <property type="entry name" value="Regulatory protein AraC"/>
    <property type="match status" value="1"/>
</dbReference>
<evidence type="ECO:0000313" key="6">
    <source>
        <dbReference type="EMBL" id="ADU21774.1"/>
    </source>
</evidence>
<dbReference type="PANTHER" id="PTHR43280">
    <property type="entry name" value="ARAC-FAMILY TRANSCRIPTIONAL REGULATOR"/>
    <property type="match status" value="1"/>
</dbReference>
<keyword evidence="4" id="KW-0812">Transmembrane</keyword>
<keyword evidence="4" id="KW-0472">Membrane</keyword>
<evidence type="ECO:0000313" key="7">
    <source>
        <dbReference type="Proteomes" id="UP000006919"/>
    </source>
</evidence>
<dbReference type="GO" id="GO:0003700">
    <property type="term" value="F:DNA-binding transcription factor activity"/>
    <property type="evidence" value="ECO:0007669"/>
    <property type="project" value="InterPro"/>
</dbReference>
<dbReference type="InterPro" id="IPR018060">
    <property type="entry name" value="HTH_AraC"/>
</dbReference>
<dbReference type="KEGG" id="ral:Rumal_1258"/>
<name>E6UDY7_RUMA7</name>
<evidence type="ECO:0000256" key="1">
    <source>
        <dbReference type="ARBA" id="ARBA00023015"/>
    </source>
</evidence>
<dbReference type="Pfam" id="PF12833">
    <property type="entry name" value="HTH_18"/>
    <property type="match status" value="1"/>
</dbReference>
<dbReference type="SUPFAM" id="SSF46689">
    <property type="entry name" value="Homeodomain-like"/>
    <property type="match status" value="2"/>
</dbReference>
<keyword evidence="2" id="KW-0238">DNA-binding</keyword>
<dbReference type="InterPro" id="IPR009057">
    <property type="entry name" value="Homeodomain-like_sf"/>
</dbReference>
<feature type="domain" description="HTH araC/xylS-type" evidence="5">
    <location>
        <begin position="168"/>
        <end position="261"/>
    </location>
</feature>
<keyword evidence="1" id="KW-0805">Transcription regulation</keyword>
<evidence type="ECO:0000259" key="5">
    <source>
        <dbReference type="PROSITE" id="PS01124"/>
    </source>
</evidence>
<dbReference type="GO" id="GO:0043565">
    <property type="term" value="F:sequence-specific DNA binding"/>
    <property type="evidence" value="ECO:0007669"/>
    <property type="project" value="InterPro"/>
</dbReference>
<dbReference type="SMART" id="SM00342">
    <property type="entry name" value="HTH_ARAC"/>
    <property type="match status" value="1"/>
</dbReference>
<evidence type="ECO:0000256" key="2">
    <source>
        <dbReference type="ARBA" id="ARBA00023125"/>
    </source>
</evidence>
<gene>
    <name evidence="6" type="ordered locus">Rumal_1258</name>
</gene>
<feature type="transmembrane region" description="Helical" evidence="4">
    <location>
        <begin position="16"/>
        <end position="37"/>
    </location>
</feature>